<feature type="chain" id="PRO_5028974980" description="Outer membrane beta-barrel protein" evidence="1">
    <location>
        <begin position="20"/>
        <end position="196"/>
    </location>
</feature>
<keyword evidence="1" id="KW-0732">Signal</keyword>
<dbReference type="Proteomes" id="UP000515344">
    <property type="component" value="Chromosome"/>
</dbReference>
<evidence type="ECO:0000313" key="3">
    <source>
        <dbReference type="Proteomes" id="UP000515344"/>
    </source>
</evidence>
<evidence type="ECO:0000313" key="2">
    <source>
        <dbReference type="EMBL" id="QNA45297.1"/>
    </source>
</evidence>
<organism evidence="2 3">
    <name type="scientific">Lacibacter sediminis</name>
    <dbReference type="NCBI Taxonomy" id="2760713"/>
    <lineage>
        <taxon>Bacteria</taxon>
        <taxon>Pseudomonadati</taxon>
        <taxon>Bacteroidota</taxon>
        <taxon>Chitinophagia</taxon>
        <taxon>Chitinophagales</taxon>
        <taxon>Chitinophagaceae</taxon>
        <taxon>Lacibacter</taxon>
    </lineage>
</organism>
<keyword evidence="3" id="KW-1185">Reference proteome</keyword>
<dbReference type="RefSeq" id="WP_182804224.1">
    <property type="nucleotide sequence ID" value="NZ_CP060007.1"/>
</dbReference>
<feature type="signal peptide" evidence="1">
    <location>
        <begin position="1"/>
        <end position="19"/>
    </location>
</feature>
<reference evidence="3" key="1">
    <citation type="submission" date="2020-08" db="EMBL/GenBank/DDBJ databases">
        <title>Lacibacter sp. S13-6-6 genome sequencing.</title>
        <authorList>
            <person name="Jin L."/>
        </authorList>
    </citation>
    <scope>NUCLEOTIDE SEQUENCE [LARGE SCALE GENOMIC DNA]</scope>
    <source>
        <strain evidence="3">S13-6-6</strain>
    </source>
</reference>
<dbReference type="EMBL" id="CP060007">
    <property type="protein sequence ID" value="QNA45297.1"/>
    <property type="molecule type" value="Genomic_DNA"/>
</dbReference>
<accession>A0A7G5XIJ4</accession>
<gene>
    <name evidence="2" type="ORF">H4075_03585</name>
</gene>
<sequence>MKKSLFLFLMLMTSLLSFAQNVEEDEKEKGFKRDQLFIGSGVNLGFFNGFILGLNPEIGYSLNRFIDVGIGTNVNLITQNDPNSPTTYRQWTFGGGPFVRVWPVNMLFIGGQFEYNSIAYSVKSGGDIVFKENRNAPSILVGAGYGNRTIGGNQFYTSIMVDVLRNPNSPYIDSYRRLQPVFRTTFLFYFKPKRER</sequence>
<proteinExistence type="predicted"/>
<evidence type="ECO:0000256" key="1">
    <source>
        <dbReference type="SAM" id="SignalP"/>
    </source>
</evidence>
<evidence type="ECO:0008006" key="4">
    <source>
        <dbReference type="Google" id="ProtNLM"/>
    </source>
</evidence>
<name>A0A7G5XIJ4_9BACT</name>
<protein>
    <recommendedName>
        <fullName evidence="4">Outer membrane beta-barrel protein</fullName>
    </recommendedName>
</protein>
<dbReference type="AlphaFoldDB" id="A0A7G5XIJ4"/>
<dbReference type="KEGG" id="lacs:H4075_03585"/>